<evidence type="ECO:0000313" key="1">
    <source>
        <dbReference type="EMBL" id="KKN32872.1"/>
    </source>
</evidence>
<dbReference type="AlphaFoldDB" id="A0A0F9Q7A8"/>
<dbReference type="EMBL" id="LAZR01002224">
    <property type="protein sequence ID" value="KKN32872.1"/>
    <property type="molecule type" value="Genomic_DNA"/>
</dbReference>
<proteinExistence type="predicted"/>
<protein>
    <submittedName>
        <fullName evidence="1">Uncharacterized protein</fullName>
    </submittedName>
</protein>
<gene>
    <name evidence="1" type="ORF">LCGC14_0809570</name>
</gene>
<accession>A0A0F9Q7A8</accession>
<comment type="caution">
    <text evidence="1">The sequence shown here is derived from an EMBL/GenBank/DDBJ whole genome shotgun (WGS) entry which is preliminary data.</text>
</comment>
<name>A0A0F9Q7A8_9ZZZZ</name>
<sequence length="71" mass="7814">MNDMEVFLVSEIGELFLGTVQEITHAIPSNLNEVKNELQVILIDIVSTIASQQSDGFSMPLKIELRQPTGA</sequence>
<organism evidence="1">
    <name type="scientific">marine sediment metagenome</name>
    <dbReference type="NCBI Taxonomy" id="412755"/>
    <lineage>
        <taxon>unclassified sequences</taxon>
        <taxon>metagenomes</taxon>
        <taxon>ecological metagenomes</taxon>
    </lineage>
</organism>
<reference evidence="1" key="1">
    <citation type="journal article" date="2015" name="Nature">
        <title>Complex archaea that bridge the gap between prokaryotes and eukaryotes.</title>
        <authorList>
            <person name="Spang A."/>
            <person name="Saw J.H."/>
            <person name="Jorgensen S.L."/>
            <person name="Zaremba-Niedzwiedzka K."/>
            <person name="Martijn J."/>
            <person name="Lind A.E."/>
            <person name="van Eijk R."/>
            <person name="Schleper C."/>
            <person name="Guy L."/>
            <person name="Ettema T.J."/>
        </authorList>
    </citation>
    <scope>NUCLEOTIDE SEQUENCE</scope>
</reference>